<evidence type="ECO:0000259" key="2">
    <source>
        <dbReference type="PROSITE" id="PS50089"/>
    </source>
</evidence>
<reference evidence="3" key="3">
    <citation type="submission" date="2015-02" db="UniProtKB">
        <authorList>
            <consortium name="EnsemblProtists"/>
        </authorList>
    </citation>
    <scope>IDENTIFICATION</scope>
    <source>
        <strain evidence="3">DAOM BR144</strain>
    </source>
</reference>
<proteinExistence type="predicted"/>
<evidence type="ECO:0000313" key="3">
    <source>
        <dbReference type="EnsemblProtists" id="PYU1_T011538"/>
    </source>
</evidence>
<dbReference type="OMA" id="DKEMISD"/>
<feature type="domain" description="RING-type" evidence="2">
    <location>
        <begin position="15"/>
        <end position="70"/>
    </location>
</feature>
<keyword evidence="1" id="KW-0479">Metal-binding</keyword>
<dbReference type="EnsemblProtists" id="PYU1_T011538">
    <property type="protein sequence ID" value="PYU1_T011538"/>
    <property type="gene ID" value="PYU1_G011512"/>
</dbReference>
<dbReference type="VEuPathDB" id="FungiDB:PYU1_G011512"/>
<dbReference type="AlphaFoldDB" id="K3X2T9"/>
<keyword evidence="4" id="KW-1185">Reference proteome</keyword>
<dbReference type="HOGENOM" id="CLU_028787_0_0_1"/>
<evidence type="ECO:0000256" key="1">
    <source>
        <dbReference type="PROSITE-ProRule" id="PRU00175"/>
    </source>
</evidence>
<accession>K3X2T9</accession>
<protein>
    <recommendedName>
        <fullName evidence="2">RING-type domain-containing protein</fullName>
    </recommendedName>
</protein>
<evidence type="ECO:0000313" key="4">
    <source>
        <dbReference type="Proteomes" id="UP000019132"/>
    </source>
</evidence>
<dbReference type="GO" id="GO:0008270">
    <property type="term" value="F:zinc ion binding"/>
    <property type="evidence" value="ECO:0007669"/>
    <property type="project" value="UniProtKB-KW"/>
</dbReference>
<reference evidence="4" key="2">
    <citation type="submission" date="2010-04" db="EMBL/GenBank/DDBJ databases">
        <authorList>
            <person name="Buell R."/>
            <person name="Hamilton J."/>
            <person name="Hostetler J."/>
        </authorList>
    </citation>
    <scope>NUCLEOTIDE SEQUENCE [LARGE SCALE GENOMIC DNA]</scope>
    <source>
        <strain evidence="4">DAOM:BR144</strain>
    </source>
</reference>
<dbReference type="EMBL" id="GL376571">
    <property type="status" value="NOT_ANNOTATED_CDS"/>
    <property type="molecule type" value="Genomic_DNA"/>
</dbReference>
<keyword evidence="1" id="KW-0863">Zinc-finger</keyword>
<dbReference type="Proteomes" id="UP000019132">
    <property type="component" value="Unassembled WGS sequence"/>
</dbReference>
<sequence>MCPRTPETVVTVASCQICFEPPRDDSAIVRSLCGSECPAVVCRDCLTTHIQVSLERSYGGMLPKVRCPICLTLMNKNQWKHHMYTDKGAKVLQVYEELCEQACSLTVPCCHQSGYTHLPIAAAIDGVPEEEIDSPLRLLPSVKAKIPEFRHKCRAFCRHQLSGRTLVDYIITTFGAAKDDMVVQCTLRRIDDEERRASLLLSYLYLRPAIYTHCCNYAVCFNCKRIGHHDKCDLDTVIDEASSIVQCRDCRSMLLKVEGCDSVTCLCGNSMDWNFESKYHALHQKQLLPVDYFDYDVLCEWHNWHDRCKAAVDELLKKQKTKLLLARVVPVAGPYLRMYIWRWRHAKRLRNVLRYLDAARLDRERQKYWKTYAAKNAEVMAELEQERHEFLRIGLHEAKP</sequence>
<organism evidence="3 4">
    <name type="scientific">Globisporangium ultimum (strain ATCC 200006 / CBS 805.95 / DAOM BR144)</name>
    <name type="common">Pythium ultimum</name>
    <dbReference type="NCBI Taxonomy" id="431595"/>
    <lineage>
        <taxon>Eukaryota</taxon>
        <taxon>Sar</taxon>
        <taxon>Stramenopiles</taxon>
        <taxon>Oomycota</taxon>
        <taxon>Peronosporomycetes</taxon>
        <taxon>Pythiales</taxon>
        <taxon>Pythiaceae</taxon>
        <taxon>Globisporangium</taxon>
    </lineage>
</organism>
<name>K3X2T9_GLOUD</name>
<dbReference type="InterPro" id="IPR001841">
    <property type="entry name" value="Znf_RING"/>
</dbReference>
<dbReference type="eggNOG" id="ENOG502SMBX">
    <property type="taxonomic scope" value="Eukaryota"/>
</dbReference>
<reference evidence="4" key="1">
    <citation type="journal article" date="2010" name="Genome Biol.">
        <title>Genome sequence of the necrotrophic plant pathogen Pythium ultimum reveals original pathogenicity mechanisms and effector repertoire.</title>
        <authorList>
            <person name="Levesque C.A."/>
            <person name="Brouwer H."/>
            <person name="Cano L."/>
            <person name="Hamilton J.P."/>
            <person name="Holt C."/>
            <person name="Huitema E."/>
            <person name="Raffaele S."/>
            <person name="Robideau G.P."/>
            <person name="Thines M."/>
            <person name="Win J."/>
            <person name="Zerillo M.M."/>
            <person name="Beakes G.W."/>
            <person name="Boore J.L."/>
            <person name="Busam D."/>
            <person name="Dumas B."/>
            <person name="Ferriera S."/>
            <person name="Fuerstenberg S.I."/>
            <person name="Gachon C.M."/>
            <person name="Gaulin E."/>
            <person name="Govers F."/>
            <person name="Grenville-Briggs L."/>
            <person name="Horner N."/>
            <person name="Hostetler J."/>
            <person name="Jiang R.H."/>
            <person name="Johnson J."/>
            <person name="Krajaejun T."/>
            <person name="Lin H."/>
            <person name="Meijer H.J."/>
            <person name="Moore B."/>
            <person name="Morris P."/>
            <person name="Phuntmart V."/>
            <person name="Puiu D."/>
            <person name="Shetty J."/>
            <person name="Stajich J.E."/>
            <person name="Tripathy S."/>
            <person name="Wawra S."/>
            <person name="van West P."/>
            <person name="Whitty B.R."/>
            <person name="Coutinho P.M."/>
            <person name="Henrissat B."/>
            <person name="Martin F."/>
            <person name="Thomas P.D."/>
            <person name="Tyler B.M."/>
            <person name="De Vries R.P."/>
            <person name="Kamoun S."/>
            <person name="Yandell M."/>
            <person name="Tisserat N."/>
            <person name="Buell C.R."/>
        </authorList>
    </citation>
    <scope>NUCLEOTIDE SEQUENCE</scope>
    <source>
        <strain evidence="4">DAOM:BR144</strain>
    </source>
</reference>
<keyword evidence="1" id="KW-0862">Zinc</keyword>
<dbReference type="PROSITE" id="PS50089">
    <property type="entry name" value="ZF_RING_2"/>
    <property type="match status" value="1"/>
</dbReference>
<dbReference type="InParanoid" id="K3X2T9"/>